<comment type="caution">
    <text evidence="2">The sequence shown here is derived from an EMBL/GenBank/DDBJ whole genome shotgun (WGS) entry which is preliminary data.</text>
</comment>
<dbReference type="EMBL" id="BJOL01000014">
    <property type="protein sequence ID" value="GED58584.1"/>
    <property type="molecule type" value="Genomic_DNA"/>
</dbReference>
<proteinExistence type="predicted"/>
<gene>
    <name evidence="2" type="ORF">BFO01nite_27160</name>
</gene>
<keyword evidence="3" id="KW-1185">Reference proteome</keyword>
<dbReference type="Proteomes" id="UP000319498">
    <property type="component" value="Unassembled WGS sequence"/>
</dbReference>
<feature type="compositionally biased region" description="Polar residues" evidence="1">
    <location>
        <begin position="22"/>
        <end position="31"/>
    </location>
</feature>
<name>A0ABQ0T5G8_9BACL</name>
<sequence>MEWALSGKLTPKSHGGTRMQHDSVSSSSVPNHQEKGISRDVKDELMYQVLEKEMTTAEQEKKIKDDYLKGKA</sequence>
<protein>
    <submittedName>
        <fullName evidence="2">Uncharacterized protein</fullName>
    </submittedName>
</protein>
<evidence type="ECO:0000256" key="1">
    <source>
        <dbReference type="SAM" id="MobiDB-lite"/>
    </source>
</evidence>
<accession>A0ABQ0T5G8</accession>
<feature type="compositionally biased region" description="Basic and acidic residues" evidence="1">
    <location>
        <begin position="32"/>
        <end position="42"/>
    </location>
</feature>
<feature type="region of interest" description="Disordered" evidence="1">
    <location>
        <begin position="1"/>
        <end position="42"/>
    </location>
</feature>
<evidence type="ECO:0000313" key="2">
    <source>
        <dbReference type="EMBL" id="GED58584.1"/>
    </source>
</evidence>
<evidence type="ECO:0000313" key="3">
    <source>
        <dbReference type="Proteomes" id="UP000319498"/>
    </source>
</evidence>
<reference evidence="2 3" key="1">
    <citation type="submission" date="2019-06" db="EMBL/GenBank/DDBJ databases">
        <title>Whole genome shotgun sequence of Brevibacillus formosus NBRC 15716.</title>
        <authorList>
            <person name="Hosoyama A."/>
            <person name="Uohara A."/>
            <person name="Ohji S."/>
            <person name="Ichikawa N."/>
        </authorList>
    </citation>
    <scope>NUCLEOTIDE SEQUENCE [LARGE SCALE GENOMIC DNA]</scope>
    <source>
        <strain evidence="2 3">NBRC 15716</strain>
    </source>
</reference>
<organism evidence="2 3">
    <name type="scientific">Brevibacillus formosus</name>
    <dbReference type="NCBI Taxonomy" id="54913"/>
    <lineage>
        <taxon>Bacteria</taxon>
        <taxon>Bacillati</taxon>
        <taxon>Bacillota</taxon>
        <taxon>Bacilli</taxon>
        <taxon>Bacillales</taxon>
        <taxon>Paenibacillaceae</taxon>
        <taxon>Brevibacillus</taxon>
    </lineage>
</organism>